<gene>
    <name evidence="6" type="ORF">HXK03_06750</name>
</gene>
<accession>A0A929MZX1</accession>
<dbReference type="SUPFAM" id="SSF53756">
    <property type="entry name" value="UDP-Glycosyltransferase/glycogen phosphorylase"/>
    <property type="match status" value="1"/>
</dbReference>
<dbReference type="Proteomes" id="UP000718630">
    <property type="component" value="Unassembled WGS sequence"/>
</dbReference>
<evidence type="ECO:0000259" key="4">
    <source>
        <dbReference type="Pfam" id="PF00534"/>
    </source>
</evidence>
<dbReference type="InterPro" id="IPR001296">
    <property type="entry name" value="Glyco_trans_1"/>
</dbReference>
<evidence type="ECO:0000313" key="7">
    <source>
        <dbReference type="Proteomes" id="UP000718630"/>
    </source>
</evidence>
<feature type="non-terminal residue" evidence="6">
    <location>
        <position position="1"/>
    </location>
</feature>
<reference evidence="6" key="1">
    <citation type="submission" date="2020-04" db="EMBL/GenBank/DDBJ databases">
        <title>Deep metagenomics examines the oral microbiome during advanced dental caries in children, revealing novel taxa and co-occurrences with host molecules.</title>
        <authorList>
            <person name="Baker J.L."/>
            <person name="Morton J.T."/>
            <person name="Dinis M."/>
            <person name="Alvarez R."/>
            <person name="Tran N.C."/>
            <person name="Knight R."/>
            <person name="Edlund A."/>
        </authorList>
    </citation>
    <scope>NUCLEOTIDE SEQUENCE</scope>
    <source>
        <strain evidence="6">JCVI_32_bin.64</strain>
    </source>
</reference>
<proteinExistence type="predicted"/>
<dbReference type="EMBL" id="JABZFZ010000371">
    <property type="protein sequence ID" value="MBF0940558.1"/>
    <property type="molecule type" value="Genomic_DNA"/>
</dbReference>
<evidence type="ECO:0000256" key="3">
    <source>
        <dbReference type="SAM" id="MobiDB-lite"/>
    </source>
</evidence>
<dbReference type="AlphaFoldDB" id="A0A929MZX1"/>
<evidence type="ECO:0000256" key="1">
    <source>
        <dbReference type="ARBA" id="ARBA00022676"/>
    </source>
</evidence>
<keyword evidence="2" id="KW-0808">Transferase</keyword>
<dbReference type="PANTHER" id="PTHR45947:SF3">
    <property type="entry name" value="SULFOQUINOVOSYL TRANSFERASE SQD2"/>
    <property type="match status" value="1"/>
</dbReference>
<name>A0A929MZX1_9ACTO</name>
<dbReference type="Pfam" id="PF13439">
    <property type="entry name" value="Glyco_transf_4"/>
    <property type="match status" value="1"/>
</dbReference>
<dbReference type="InterPro" id="IPR028098">
    <property type="entry name" value="Glyco_trans_4-like_N"/>
</dbReference>
<dbReference type="GO" id="GO:0016757">
    <property type="term" value="F:glycosyltransferase activity"/>
    <property type="evidence" value="ECO:0007669"/>
    <property type="project" value="UniProtKB-KW"/>
</dbReference>
<evidence type="ECO:0000259" key="5">
    <source>
        <dbReference type="Pfam" id="PF13439"/>
    </source>
</evidence>
<sequence>PVDQGHAFARAEREAVRAGVRWADVVHLEEPFELQARAAAAARAAGTPCLGTYHIHPENLTATIGLAGLRPLNEAVLASWVRRVYRHCAVVQCPSENVRERLAPLHMGARLVTISNGVPAPAPAVSAARTAADADTGAPPTGAGAAEPAEGAPSVGMAPPADGTARPGAGGNRYRVLVVGRLSREKDQGTVLRAMRHSANAHRIDLVFAGRGPMGARLRRDSARLVRSGVLTRSPEFAFFDADGLAAQARAADLYVHSATIEVEGLSCLEVLRHGVVPVIARSPHSATAQFARDPHSLYRAGDARGLARAIDYWLDDDARRRASASRYRGIGAQYDIRRCVGALIDEYAAIA</sequence>
<feature type="compositionally biased region" description="Low complexity" evidence="3">
    <location>
        <begin position="126"/>
        <end position="156"/>
    </location>
</feature>
<dbReference type="GO" id="GO:1901137">
    <property type="term" value="P:carbohydrate derivative biosynthetic process"/>
    <property type="evidence" value="ECO:0007669"/>
    <property type="project" value="UniProtKB-ARBA"/>
</dbReference>
<organism evidence="6 7">
    <name type="scientific">Schaalia georgiae</name>
    <dbReference type="NCBI Taxonomy" id="52768"/>
    <lineage>
        <taxon>Bacteria</taxon>
        <taxon>Bacillati</taxon>
        <taxon>Actinomycetota</taxon>
        <taxon>Actinomycetes</taxon>
        <taxon>Actinomycetales</taxon>
        <taxon>Actinomycetaceae</taxon>
        <taxon>Schaalia</taxon>
    </lineage>
</organism>
<evidence type="ECO:0000256" key="2">
    <source>
        <dbReference type="ARBA" id="ARBA00022679"/>
    </source>
</evidence>
<dbReference type="Gene3D" id="3.40.50.2000">
    <property type="entry name" value="Glycogen Phosphorylase B"/>
    <property type="match status" value="2"/>
</dbReference>
<dbReference type="InterPro" id="IPR050194">
    <property type="entry name" value="Glycosyltransferase_grp1"/>
</dbReference>
<keyword evidence="1" id="KW-0328">Glycosyltransferase</keyword>
<protein>
    <submittedName>
        <fullName evidence="6">Glycosyltransferase</fullName>
    </submittedName>
</protein>
<feature type="domain" description="Glycosyl transferase family 1" evidence="4">
    <location>
        <begin position="170"/>
        <end position="323"/>
    </location>
</feature>
<feature type="region of interest" description="Disordered" evidence="3">
    <location>
        <begin position="126"/>
        <end position="169"/>
    </location>
</feature>
<dbReference type="PANTHER" id="PTHR45947">
    <property type="entry name" value="SULFOQUINOVOSYL TRANSFERASE SQD2"/>
    <property type="match status" value="1"/>
</dbReference>
<comment type="caution">
    <text evidence="6">The sequence shown here is derived from an EMBL/GenBank/DDBJ whole genome shotgun (WGS) entry which is preliminary data.</text>
</comment>
<feature type="domain" description="Glycosyltransferase subfamily 4-like N-terminal" evidence="5">
    <location>
        <begin position="10"/>
        <end position="118"/>
    </location>
</feature>
<evidence type="ECO:0000313" key="6">
    <source>
        <dbReference type="EMBL" id="MBF0940558.1"/>
    </source>
</evidence>
<dbReference type="Pfam" id="PF00534">
    <property type="entry name" value="Glycos_transf_1"/>
    <property type="match status" value="1"/>
</dbReference>